<feature type="compositionally biased region" description="Polar residues" evidence="1">
    <location>
        <begin position="207"/>
        <end position="216"/>
    </location>
</feature>
<dbReference type="RefSeq" id="XP_046115508.1">
    <property type="nucleotide sequence ID" value="XM_046264014.1"/>
</dbReference>
<dbReference type="GeneID" id="70294917"/>
<proteinExistence type="predicted"/>
<dbReference type="Proteomes" id="UP000887229">
    <property type="component" value="Unassembled WGS sequence"/>
</dbReference>
<reference evidence="2" key="1">
    <citation type="journal article" date="2021" name="IMA Fungus">
        <title>Genomic characterization of three marine fungi, including Emericellopsis atlantica sp. nov. with signatures of a generalist lifestyle and marine biomass degradation.</title>
        <authorList>
            <person name="Hagestad O.C."/>
            <person name="Hou L."/>
            <person name="Andersen J.H."/>
            <person name="Hansen E.H."/>
            <person name="Altermark B."/>
            <person name="Li C."/>
            <person name="Kuhnert E."/>
            <person name="Cox R.J."/>
            <person name="Crous P.W."/>
            <person name="Spatafora J.W."/>
            <person name="Lail K."/>
            <person name="Amirebrahimi M."/>
            <person name="Lipzen A."/>
            <person name="Pangilinan J."/>
            <person name="Andreopoulos W."/>
            <person name="Hayes R.D."/>
            <person name="Ng V."/>
            <person name="Grigoriev I.V."/>
            <person name="Jackson S.A."/>
            <person name="Sutton T.D.S."/>
            <person name="Dobson A.D.W."/>
            <person name="Rama T."/>
        </authorList>
    </citation>
    <scope>NUCLEOTIDE SEQUENCE</scope>
    <source>
        <strain evidence="2">TS7</strain>
    </source>
</reference>
<keyword evidence="3" id="KW-1185">Reference proteome</keyword>
<comment type="caution">
    <text evidence="2">The sequence shown here is derived from an EMBL/GenBank/DDBJ whole genome shotgun (WGS) entry which is preliminary data.</text>
</comment>
<protein>
    <submittedName>
        <fullName evidence="2">Uncharacterized protein</fullName>
    </submittedName>
</protein>
<organism evidence="2 3">
    <name type="scientific">Emericellopsis atlantica</name>
    <dbReference type="NCBI Taxonomy" id="2614577"/>
    <lineage>
        <taxon>Eukaryota</taxon>
        <taxon>Fungi</taxon>
        <taxon>Dikarya</taxon>
        <taxon>Ascomycota</taxon>
        <taxon>Pezizomycotina</taxon>
        <taxon>Sordariomycetes</taxon>
        <taxon>Hypocreomycetidae</taxon>
        <taxon>Hypocreales</taxon>
        <taxon>Bionectriaceae</taxon>
        <taxon>Emericellopsis</taxon>
    </lineage>
</organism>
<evidence type="ECO:0000313" key="2">
    <source>
        <dbReference type="EMBL" id="KAG9251584.1"/>
    </source>
</evidence>
<evidence type="ECO:0000256" key="1">
    <source>
        <dbReference type="SAM" id="MobiDB-lite"/>
    </source>
</evidence>
<feature type="compositionally biased region" description="Basic and acidic residues" evidence="1">
    <location>
        <begin position="11"/>
        <end position="20"/>
    </location>
</feature>
<name>A0A9P7ZG94_9HYPO</name>
<feature type="region of interest" description="Disordered" evidence="1">
    <location>
        <begin position="1"/>
        <end position="20"/>
    </location>
</feature>
<dbReference type="EMBL" id="MU251267">
    <property type="protein sequence ID" value="KAG9251584.1"/>
    <property type="molecule type" value="Genomic_DNA"/>
</dbReference>
<sequence length="269" mass="29547">MMRTRSATPADHSRSRIGADPDLTFRRWPGNIYELCLTLSFLHLLVHDQTNYLGPQIDDAPDAPAPDGCRARKVVPARRLQAPVTLQNLPSRPHHAQLSQPCLHLAQGALPDSVIASSLVACAAMPLGIYCPNGRHDRGSQAEVSGCFTRPRPGQQSPRACETRAPFLPVHKTLQPLQQNKKIRNHLIISGFLQGQGILAAAPMSRSVASDQSRTPHSPPDRATCPVQIWQLTRSPPRAKDQERVAADWNWQVALDVDGLLWHSAAARP</sequence>
<evidence type="ECO:0000313" key="3">
    <source>
        <dbReference type="Proteomes" id="UP000887229"/>
    </source>
</evidence>
<dbReference type="AlphaFoldDB" id="A0A9P7ZG94"/>
<feature type="region of interest" description="Disordered" evidence="1">
    <location>
        <begin position="205"/>
        <end position="224"/>
    </location>
</feature>
<gene>
    <name evidence="2" type="ORF">F5Z01DRAFT_663129</name>
</gene>
<accession>A0A9P7ZG94</accession>